<keyword evidence="2" id="KW-1185">Reference proteome</keyword>
<evidence type="ECO:0000313" key="1">
    <source>
        <dbReference type="EMBL" id="MFD2762235.1"/>
    </source>
</evidence>
<evidence type="ECO:0000313" key="2">
    <source>
        <dbReference type="Proteomes" id="UP001597502"/>
    </source>
</evidence>
<dbReference type="EMBL" id="JBHUNA010000040">
    <property type="protein sequence ID" value="MFD2762235.1"/>
    <property type="molecule type" value="Genomic_DNA"/>
</dbReference>
<protein>
    <submittedName>
        <fullName evidence="1">Heptaprenyl diphosphate synthase component 1</fullName>
    </submittedName>
</protein>
<dbReference type="InterPro" id="IPR009920">
    <property type="entry name" value="HEPPP_synth_su1"/>
</dbReference>
<organism evidence="1 2">
    <name type="scientific">Lentibacillus juripiscarius</name>
    <dbReference type="NCBI Taxonomy" id="257446"/>
    <lineage>
        <taxon>Bacteria</taxon>
        <taxon>Bacillati</taxon>
        <taxon>Bacillota</taxon>
        <taxon>Bacilli</taxon>
        <taxon>Bacillales</taxon>
        <taxon>Bacillaceae</taxon>
        <taxon>Lentibacillus</taxon>
    </lineage>
</organism>
<accession>A0ABW5VC35</accession>
<dbReference type="Gene3D" id="1.20.120.1450">
    <property type="match status" value="1"/>
</dbReference>
<reference evidence="2" key="1">
    <citation type="journal article" date="2019" name="Int. J. Syst. Evol. Microbiol.">
        <title>The Global Catalogue of Microorganisms (GCM) 10K type strain sequencing project: providing services to taxonomists for standard genome sequencing and annotation.</title>
        <authorList>
            <consortium name="The Broad Institute Genomics Platform"/>
            <consortium name="The Broad Institute Genome Sequencing Center for Infectious Disease"/>
            <person name="Wu L."/>
            <person name="Ma J."/>
        </authorList>
    </citation>
    <scope>NUCLEOTIDE SEQUENCE [LARGE SCALE GENOMIC DNA]</scope>
    <source>
        <strain evidence="2">TISTR 1535</strain>
    </source>
</reference>
<gene>
    <name evidence="1" type="ORF">ACFSUO_14850</name>
</gene>
<name>A0ABW5VC35_9BACI</name>
<comment type="caution">
    <text evidence="1">The sequence shown here is derived from an EMBL/GenBank/DDBJ whole genome shotgun (WGS) entry which is preliminary data.</text>
</comment>
<dbReference type="Pfam" id="PF07307">
    <property type="entry name" value="HEPPP_synt_1"/>
    <property type="match status" value="1"/>
</dbReference>
<proteinExistence type="predicted"/>
<sequence length="268" mass="30505">MRVVVLQTSSIEINSVKALIHEKIHNSLIEKHVQIPYLNDDKLYILISILNNTPLPDAKKKNYIIATMLVQMALDIHDGVPETNECQQHDDEEKSKQLSVLAGDYYSSLYYLLLSEVEEIELIGVLAAAIKEINETKMQLYYKMNNEMFPLTMQHIKKLESLLIIRVADFTGETLIRDIAAEWLAVRKLAAARCRRDRDNNVMSSDIWDDHIANKDHQAIASFLKREIKAINNHLIQFPAHLAGLGAELKDTLNESLSDNESIAEEGK</sequence>
<dbReference type="Proteomes" id="UP001597502">
    <property type="component" value="Unassembled WGS sequence"/>
</dbReference>